<dbReference type="InterPro" id="IPR039426">
    <property type="entry name" value="TonB-dep_rcpt-like"/>
</dbReference>
<dbReference type="PANTHER" id="PTHR30069:SF53">
    <property type="entry name" value="COLICIN I RECEPTOR-RELATED"/>
    <property type="match status" value="1"/>
</dbReference>
<evidence type="ECO:0000313" key="18">
    <source>
        <dbReference type="Proteomes" id="UP000532440"/>
    </source>
</evidence>
<evidence type="ECO:0000256" key="3">
    <source>
        <dbReference type="ARBA" id="ARBA00022448"/>
    </source>
</evidence>
<keyword evidence="18" id="KW-1185">Reference proteome</keyword>
<sequence>MCSSRQFLAASLLTLAPVLAAYAQPQSLDQVVVTATRSERPVSESLADVTTIEADEIARAGAASVPELLRALGGVEISHNGGSAGLAGVFVRGTKTSQTVILVDGVRLENPTSATANLETLPLAAIDRIEIVRGPMSSLYGSGAMGGVIQIFTRQGSGAPRPFVSAAAGSRGTAQLQAGVSGASGATRYSLAASVDRTGGWDVTFPYSGSYQQDRDGNGRRSLTGSLSHSFGHGWEAGASLLVSDGHARYDDAWSTPDSARFEYRTSALSTFLRGRPSERWQTELRLGQTRIDYDYDAFSYSPRTASTTLTWQNSIALPVGSLLLGAEQLRQTIEGEGLTTGPYAYLRDSRRTDSVFAGYELGIDRHLLRLQLRRDRIETAGSETSGTVAWGYRLTPQWLARASWASAFRAPTFDDLYNPFGSNPDLRPERSRGGELALEYRAGPTLFKATAFSSRIDDAIELDATWTPRNIDSARVDGLTLEGRHRIGAWTLRGAATLQNPRGERFDPVGGDLVSGQLARRAKRHASLGIDWQPGALRLGAELVAQGRRRDSNDEAMAGYGLLALTAGYRLSQELDLFARLDNVGDRAYETAWGYASQPRTLLVGFNWRPR</sequence>
<evidence type="ECO:0000313" key="17">
    <source>
        <dbReference type="EMBL" id="MBB5270945.1"/>
    </source>
</evidence>
<dbReference type="GO" id="GO:0006811">
    <property type="term" value="P:monoatomic ion transport"/>
    <property type="evidence" value="ECO:0007669"/>
    <property type="project" value="UniProtKB-KW"/>
</dbReference>
<dbReference type="Pfam" id="PF07715">
    <property type="entry name" value="Plug"/>
    <property type="match status" value="1"/>
</dbReference>
<feature type="domain" description="TonB-dependent receptor plug" evidence="16">
    <location>
        <begin position="42"/>
        <end position="148"/>
    </location>
</feature>
<dbReference type="RefSeq" id="WP_183964768.1">
    <property type="nucleotide sequence ID" value="NZ_BAABEW010000010.1"/>
</dbReference>
<comment type="subcellular location">
    <subcellularLocation>
        <location evidence="1 12">Cell outer membrane</location>
        <topology evidence="1 12">Multi-pass membrane protein</topology>
    </subcellularLocation>
</comment>
<evidence type="ECO:0000256" key="5">
    <source>
        <dbReference type="ARBA" id="ARBA00022692"/>
    </source>
</evidence>
<evidence type="ECO:0000256" key="13">
    <source>
        <dbReference type="RuleBase" id="RU003357"/>
    </source>
</evidence>
<dbReference type="CDD" id="cd01347">
    <property type="entry name" value="ligand_gated_channel"/>
    <property type="match status" value="1"/>
</dbReference>
<comment type="similarity">
    <text evidence="2 12 13">Belongs to the TonB-dependent receptor family.</text>
</comment>
<dbReference type="InterPro" id="IPR000531">
    <property type="entry name" value="Beta-barrel_TonB"/>
</dbReference>
<evidence type="ECO:0000256" key="2">
    <source>
        <dbReference type="ARBA" id="ARBA00009810"/>
    </source>
</evidence>
<evidence type="ECO:0000256" key="6">
    <source>
        <dbReference type="ARBA" id="ARBA00022729"/>
    </source>
</evidence>
<dbReference type="Proteomes" id="UP000532440">
    <property type="component" value="Unassembled WGS sequence"/>
</dbReference>
<feature type="signal peptide" evidence="14">
    <location>
        <begin position="1"/>
        <end position="23"/>
    </location>
</feature>
<comment type="caution">
    <text evidence="17">The sequence shown here is derived from an EMBL/GenBank/DDBJ whole genome shotgun (WGS) entry which is preliminary data.</text>
</comment>
<feature type="domain" description="TonB-dependent receptor-like beta-barrel" evidence="15">
    <location>
        <begin position="182"/>
        <end position="585"/>
    </location>
</feature>
<dbReference type="Pfam" id="PF00593">
    <property type="entry name" value="TonB_dep_Rec_b-barrel"/>
    <property type="match status" value="1"/>
</dbReference>
<keyword evidence="11 12" id="KW-0998">Cell outer membrane</keyword>
<dbReference type="EMBL" id="JACHGB010000002">
    <property type="protein sequence ID" value="MBB5270945.1"/>
    <property type="molecule type" value="Genomic_DNA"/>
</dbReference>
<evidence type="ECO:0000259" key="16">
    <source>
        <dbReference type="Pfam" id="PF07715"/>
    </source>
</evidence>
<evidence type="ECO:0000256" key="4">
    <source>
        <dbReference type="ARBA" id="ARBA00022452"/>
    </source>
</evidence>
<gene>
    <name evidence="17" type="ORF">HNQ70_000949</name>
</gene>
<keyword evidence="8 13" id="KW-0798">TonB box</keyword>
<dbReference type="InterPro" id="IPR037066">
    <property type="entry name" value="Plug_dom_sf"/>
</dbReference>
<evidence type="ECO:0000259" key="15">
    <source>
        <dbReference type="Pfam" id="PF00593"/>
    </source>
</evidence>
<keyword evidence="3 12" id="KW-0813">Transport</keyword>
<evidence type="ECO:0000256" key="9">
    <source>
        <dbReference type="ARBA" id="ARBA00023136"/>
    </source>
</evidence>
<keyword evidence="7" id="KW-0406">Ion transport</keyword>
<keyword evidence="9 12" id="KW-0472">Membrane</keyword>
<keyword evidence="5 12" id="KW-0812">Transmembrane</keyword>
<dbReference type="PANTHER" id="PTHR30069">
    <property type="entry name" value="TONB-DEPENDENT OUTER MEMBRANE RECEPTOR"/>
    <property type="match status" value="1"/>
</dbReference>
<dbReference type="Gene3D" id="2.170.130.10">
    <property type="entry name" value="TonB-dependent receptor, plug domain"/>
    <property type="match status" value="1"/>
</dbReference>
<evidence type="ECO:0000256" key="7">
    <source>
        <dbReference type="ARBA" id="ARBA00023065"/>
    </source>
</evidence>
<dbReference type="GO" id="GO:0009279">
    <property type="term" value="C:cell outer membrane"/>
    <property type="evidence" value="ECO:0007669"/>
    <property type="project" value="UniProtKB-SubCell"/>
</dbReference>
<dbReference type="PROSITE" id="PS52016">
    <property type="entry name" value="TONB_DEPENDENT_REC_3"/>
    <property type="match status" value="1"/>
</dbReference>
<dbReference type="SUPFAM" id="SSF56935">
    <property type="entry name" value="Porins"/>
    <property type="match status" value="1"/>
</dbReference>
<keyword evidence="10" id="KW-0675">Receptor</keyword>
<dbReference type="AlphaFoldDB" id="A0A7W8HGS3"/>
<name>A0A7W8HGS3_9BURK</name>
<evidence type="ECO:0000256" key="1">
    <source>
        <dbReference type="ARBA" id="ARBA00004571"/>
    </source>
</evidence>
<keyword evidence="4 12" id="KW-1134">Transmembrane beta strand</keyword>
<keyword evidence="6 14" id="KW-0732">Signal</keyword>
<evidence type="ECO:0000256" key="10">
    <source>
        <dbReference type="ARBA" id="ARBA00023170"/>
    </source>
</evidence>
<evidence type="ECO:0000256" key="8">
    <source>
        <dbReference type="ARBA" id="ARBA00023077"/>
    </source>
</evidence>
<evidence type="ECO:0000256" key="14">
    <source>
        <dbReference type="SAM" id="SignalP"/>
    </source>
</evidence>
<dbReference type="GO" id="GO:0015889">
    <property type="term" value="P:cobalamin transport"/>
    <property type="evidence" value="ECO:0007669"/>
    <property type="project" value="TreeGrafter"/>
</dbReference>
<reference evidence="17 18" key="1">
    <citation type="submission" date="2020-08" db="EMBL/GenBank/DDBJ databases">
        <title>Genomic Encyclopedia of Type Strains, Phase IV (KMG-IV): sequencing the most valuable type-strain genomes for metagenomic binning, comparative biology and taxonomic classification.</title>
        <authorList>
            <person name="Goeker M."/>
        </authorList>
    </citation>
    <scope>NUCLEOTIDE SEQUENCE [LARGE SCALE GENOMIC DNA]</scope>
    <source>
        <strain evidence="17 18">DSM 29781</strain>
    </source>
</reference>
<dbReference type="InterPro" id="IPR012910">
    <property type="entry name" value="Plug_dom"/>
</dbReference>
<feature type="chain" id="PRO_5030930759" evidence="14">
    <location>
        <begin position="24"/>
        <end position="612"/>
    </location>
</feature>
<evidence type="ECO:0000256" key="12">
    <source>
        <dbReference type="PROSITE-ProRule" id="PRU01360"/>
    </source>
</evidence>
<dbReference type="InterPro" id="IPR036942">
    <property type="entry name" value="Beta-barrel_TonB_sf"/>
</dbReference>
<proteinExistence type="inferred from homology"/>
<accession>A0A7W8HGS3</accession>
<dbReference type="Gene3D" id="2.40.170.20">
    <property type="entry name" value="TonB-dependent receptor, beta-barrel domain"/>
    <property type="match status" value="1"/>
</dbReference>
<organism evidence="17 18">
    <name type="scientific">Quisquiliibacterium transsilvanicum</name>
    <dbReference type="NCBI Taxonomy" id="1549638"/>
    <lineage>
        <taxon>Bacteria</taxon>
        <taxon>Pseudomonadati</taxon>
        <taxon>Pseudomonadota</taxon>
        <taxon>Betaproteobacteria</taxon>
        <taxon>Burkholderiales</taxon>
        <taxon>Burkholderiaceae</taxon>
        <taxon>Quisquiliibacterium</taxon>
    </lineage>
</organism>
<protein>
    <submittedName>
        <fullName evidence="17">Vitamin B12 transporter</fullName>
    </submittedName>
</protein>
<evidence type="ECO:0000256" key="11">
    <source>
        <dbReference type="ARBA" id="ARBA00023237"/>
    </source>
</evidence>